<dbReference type="PROSITE" id="PS50157">
    <property type="entry name" value="ZINC_FINGER_C2H2_2"/>
    <property type="match status" value="2"/>
</dbReference>
<evidence type="ECO:0000256" key="8">
    <source>
        <dbReference type="SAM" id="MobiDB-lite"/>
    </source>
</evidence>
<feature type="domain" description="C2H2-type" evidence="9">
    <location>
        <begin position="111"/>
        <end position="138"/>
    </location>
</feature>
<feature type="region of interest" description="Disordered" evidence="8">
    <location>
        <begin position="230"/>
        <end position="264"/>
    </location>
</feature>
<dbReference type="SUPFAM" id="SSF57667">
    <property type="entry name" value="beta-beta-alpha zinc fingers"/>
    <property type="match status" value="2"/>
</dbReference>
<evidence type="ECO:0000259" key="9">
    <source>
        <dbReference type="PROSITE" id="PS50157"/>
    </source>
</evidence>
<evidence type="ECO:0000256" key="7">
    <source>
        <dbReference type="PROSITE-ProRule" id="PRU00042"/>
    </source>
</evidence>
<dbReference type="AlphaFoldDB" id="B4QAK3"/>
<keyword evidence="2" id="KW-0479">Metal-binding</keyword>
<evidence type="ECO:0000256" key="1">
    <source>
        <dbReference type="ARBA" id="ARBA00004123"/>
    </source>
</evidence>
<dbReference type="InterPro" id="IPR036236">
    <property type="entry name" value="Znf_C2H2_sf"/>
</dbReference>
<dbReference type="PhylomeDB" id="B4QAK3"/>
<dbReference type="GO" id="GO:0008270">
    <property type="term" value="F:zinc ion binding"/>
    <property type="evidence" value="ECO:0007669"/>
    <property type="project" value="UniProtKB-KW"/>
</dbReference>
<keyword evidence="3" id="KW-0677">Repeat</keyword>
<evidence type="ECO:0000313" key="10">
    <source>
        <dbReference type="EMBL" id="EDX06508.1"/>
    </source>
</evidence>
<keyword evidence="4 7" id="KW-0863">Zinc-finger</keyword>
<dbReference type="InterPro" id="IPR013087">
    <property type="entry name" value="Znf_C2H2_type"/>
</dbReference>
<dbReference type="OrthoDB" id="407106at2759"/>
<dbReference type="SMART" id="SM00355">
    <property type="entry name" value="ZnF_C2H2"/>
    <property type="match status" value="2"/>
</dbReference>
<keyword evidence="11" id="KW-1185">Reference proteome</keyword>
<gene>
    <name evidence="10" type="primary">Dsim\GD25975</name>
    <name evidence="10" type="ORF">Dsim_GD25975</name>
</gene>
<dbReference type="PANTHER" id="PTHR24394">
    <property type="entry name" value="ZINC FINGER PROTEIN"/>
    <property type="match status" value="1"/>
</dbReference>
<evidence type="ECO:0000313" key="11">
    <source>
        <dbReference type="Proteomes" id="UP000000304"/>
    </source>
</evidence>
<reference evidence="10 11" key="1">
    <citation type="journal article" date="2007" name="Nature">
        <title>Evolution of genes and genomes on the Drosophila phylogeny.</title>
        <authorList>
            <consortium name="Drosophila 12 Genomes Consortium"/>
            <person name="Clark A.G."/>
            <person name="Eisen M.B."/>
            <person name="Smith D.R."/>
            <person name="Bergman C.M."/>
            <person name="Oliver B."/>
            <person name="Markow T.A."/>
            <person name="Kaufman T.C."/>
            <person name="Kellis M."/>
            <person name="Gelbart W."/>
            <person name="Iyer V.N."/>
            <person name="Pollard D.A."/>
            <person name="Sackton T.B."/>
            <person name="Larracuente A.M."/>
            <person name="Singh N.D."/>
            <person name="Abad J.P."/>
            <person name="Abt D.N."/>
            <person name="Adryan B."/>
            <person name="Aguade M."/>
            <person name="Akashi H."/>
            <person name="Anderson W.W."/>
            <person name="Aquadro C.F."/>
            <person name="Ardell D.H."/>
            <person name="Arguello R."/>
            <person name="Artieri C.G."/>
            <person name="Barbash D.A."/>
            <person name="Barker D."/>
            <person name="Barsanti P."/>
            <person name="Batterham P."/>
            <person name="Batzoglou S."/>
            <person name="Begun D."/>
            <person name="Bhutkar A."/>
            <person name="Blanco E."/>
            <person name="Bosak S.A."/>
            <person name="Bradley R.K."/>
            <person name="Brand A.D."/>
            <person name="Brent M.R."/>
            <person name="Brooks A.N."/>
            <person name="Brown R.H."/>
            <person name="Butlin R.K."/>
            <person name="Caggese C."/>
            <person name="Calvi B.R."/>
            <person name="Bernardo de Carvalho A."/>
            <person name="Caspi A."/>
            <person name="Castrezana S."/>
            <person name="Celniker S.E."/>
            <person name="Chang J.L."/>
            <person name="Chapple C."/>
            <person name="Chatterji S."/>
            <person name="Chinwalla A."/>
            <person name="Civetta A."/>
            <person name="Clifton S.W."/>
            <person name="Comeron J.M."/>
            <person name="Costello J.C."/>
            <person name="Coyne J.A."/>
            <person name="Daub J."/>
            <person name="David R.G."/>
            <person name="Delcher A.L."/>
            <person name="Delehaunty K."/>
            <person name="Do C.B."/>
            <person name="Ebling H."/>
            <person name="Edwards K."/>
            <person name="Eickbush T."/>
            <person name="Evans J.D."/>
            <person name="Filipski A."/>
            <person name="Findeiss S."/>
            <person name="Freyhult E."/>
            <person name="Fulton L."/>
            <person name="Fulton R."/>
            <person name="Garcia A.C."/>
            <person name="Gardiner A."/>
            <person name="Garfield D.A."/>
            <person name="Garvin B.E."/>
            <person name="Gibson G."/>
            <person name="Gilbert D."/>
            <person name="Gnerre S."/>
            <person name="Godfrey J."/>
            <person name="Good R."/>
            <person name="Gotea V."/>
            <person name="Gravely B."/>
            <person name="Greenberg A.J."/>
            <person name="Griffiths-Jones S."/>
            <person name="Gross S."/>
            <person name="Guigo R."/>
            <person name="Gustafson E.A."/>
            <person name="Haerty W."/>
            <person name="Hahn M.W."/>
            <person name="Halligan D.L."/>
            <person name="Halpern A.L."/>
            <person name="Halter G.M."/>
            <person name="Han M.V."/>
            <person name="Heger A."/>
            <person name="Hillier L."/>
            <person name="Hinrichs A.S."/>
            <person name="Holmes I."/>
            <person name="Hoskins R.A."/>
            <person name="Hubisz M.J."/>
            <person name="Hultmark D."/>
            <person name="Huntley M.A."/>
            <person name="Jaffe D.B."/>
            <person name="Jagadeeshan S."/>
            <person name="Jeck W.R."/>
            <person name="Johnson J."/>
            <person name="Jones C.D."/>
            <person name="Jordan W.C."/>
            <person name="Karpen G.H."/>
            <person name="Kataoka E."/>
            <person name="Keightley P.D."/>
            <person name="Kheradpour P."/>
            <person name="Kirkness E.F."/>
            <person name="Koerich L.B."/>
            <person name="Kristiansen K."/>
            <person name="Kudrna D."/>
            <person name="Kulathinal R.J."/>
            <person name="Kumar S."/>
            <person name="Kwok R."/>
            <person name="Lander E."/>
            <person name="Langley C.H."/>
            <person name="Lapoint R."/>
            <person name="Lazzaro B.P."/>
            <person name="Lee S.J."/>
            <person name="Levesque L."/>
            <person name="Li R."/>
            <person name="Lin C.F."/>
            <person name="Lin M.F."/>
            <person name="Lindblad-Toh K."/>
            <person name="Llopart A."/>
            <person name="Long M."/>
            <person name="Low L."/>
            <person name="Lozovsky E."/>
            <person name="Lu J."/>
            <person name="Luo M."/>
            <person name="Machado C.A."/>
            <person name="Makalowski W."/>
            <person name="Marzo M."/>
            <person name="Matsuda M."/>
            <person name="Matzkin L."/>
            <person name="McAllister B."/>
            <person name="McBride C.S."/>
            <person name="McKernan B."/>
            <person name="McKernan K."/>
            <person name="Mendez-Lago M."/>
            <person name="Minx P."/>
            <person name="Mollenhauer M.U."/>
            <person name="Montooth K."/>
            <person name="Mount S.M."/>
            <person name="Mu X."/>
            <person name="Myers E."/>
            <person name="Negre B."/>
            <person name="Newfeld S."/>
            <person name="Nielsen R."/>
            <person name="Noor M.A."/>
            <person name="O'Grady P."/>
            <person name="Pachter L."/>
            <person name="Papaceit M."/>
            <person name="Parisi M.J."/>
            <person name="Parisi M."/>
            <person name="Parts L."/>
            <person name="Pedersen J.S."/>
            <person name="Pesole G."/>
            <person name="Phillippy A.M."/>
            <person name="Ponting C.P."/>
            <person name="Pop M."/>
            <person name="Porcelli D."/>
            <person name="Powell J.R."/>
            <person name="Prohaska S."/>
            <person name="Pruitt K."/>
            <person name="Puig M."/>
            <person name="Quesneville H."/>
            <person name="Ram K.R."/>
            <person name="Rand D."/>
            <person name="Rasmussen M.D."/>
            <person name="Reed L.K."/>
            <person name="Reenan R."/>
            <person name="Reily A."/>
            <person name="Remington K.A."/>
            <person name="Rieger T.T."/>
            <person name="Ritchie M.G."/>
            <person name="Robin C."/>
            <person name="Rogers Y.H."/>
            <person name="Rohde C."/>
            <person name="Rozas J."/>
            <person name="Rubenfield M.J."/>
            <person name="Ruiz A."/>
            <person name="Russo S."/>
            <person name="Salzberg S.L."/>
            <person name="Sanchez-Gracia A."/>
            <person name="Saranga D.J."/>
            <person name="Sato H."/>
            <person name="Schaeffer S.W."/>
            <person name="Schatz M.C."/>
            <person name="Schlenke T."/>
            <person name="Schwartz R."/>
            <person name="Segarra C."/>
            <person name="Singh R.S."/>
            <person name="Sirot L."/>
            <person name="Sirota M."/>
            <person name="Sisneros N.B."/>
            <person name="Smith C.D."/>
            <person name="Smith T.F."/>
            <person name="Spieth J."/>
            <person name="Stage D.E."/>
            <person name="Stark A."/>
            <person name="Stephan W."/>
            <person name="Strausberg R.L."/>
            <person name="Strempel S."/>
            <person name="Sturgill D."/>
            <person name="Sutton G."/>
            <person name="Sutton G.G."/>
            <person name="Tao W."/>
            <person name="Teichmann S."/>
            <person name="Tobari Y.N."/>
            <person name="Tomimura Y."/>
            <person name="Tsolas J.M."/>
            <person name="Valente V.L."/>
            <person name="Venter E."/>
            <person name="Venter J.C."/>
            <person name="Vicario S."/>
            <person name="Vieira F.G."/>
            <person name="Vilella A.J."/>
            <person name="Villasante A."/>
            <person name="Walenz B."/>
            <person name="Wang J."/>
            <person name="Wasserman M."/>
            <person name="Watts T."/>
            <person name="Wilson D."/>
            <person name="Wilson R.K."/>
            <person name="Wing R.A."/>
            <person name="Wolfner M.F."/>
            <person name="Wong A."/>
            <person name="Wong G.K."/>
            <person name="Wu C.I."/>
            <person name="Wu G."/>
            <person name="Yamamoto D."/>
            <person name="Yang H.P."/>
            <person name="Yang S.P."/>
            <person name="Yorke J.A."/>
            <person name="Yoshida K."/>
            <person name="Zdobnov E."/>
            <person name="Zhang P."/>
            <person name="Zhang Y."/>
            <person name="Zimin A.V."/>
            <person name="Baldwin J."/>
            <person name="Abdouelleil A."/>
            <person name="Abdulkadir J."/>
            <person name="Abebe A."/>
            <person name="Abera B."/>
            <person name="Abreu J."/>
            <person name="Acer S.C."/>
            <person name="Aftuck L."/>
            <person name="Alexander A."/>
            <person name="An P."/>
            <person name="Anderson E."/>
            <person name="Anderson S."/>
            <person name="Arachi H."/>
            <person name="Azer M."/>
            <person name="Bachantsang P."/>
            <person name="Barry A."/>
            <person name="Bayul T."/>
            <person name="Berlin A."/>
            <person name="Bessette D."/>
            <person name="Bloom T."/>
            <person name="Blye J."/>
            <person name="Boguslavskiy L."/>
            <person name="Bonnet C."/>
            <person name="Boukhgalter B."/>
            <person name="Bourzgui I."/>
            <person name="Brown A."/>
            <person name="Cahill P."/>
            <person name="Channer S."/>
            <person name="Cheshatsang Y."/>
            <person name="Chuda L."/>
            <person name="Citroen M."/>
            <person name="Collymore A."/>
            <person name="Cooke P."/>
            <person name="Costello M."/>
            <person name="D'Aco K."/>
            <person name="Daza R."/>
            <person name="De Haan G."/>
            <person name="DeGray S."/>
            <person name="DeMaso C."/>
            <person name="Dhargay N."/>
            <person name="Dooley K."/>
            <person name="Dooley E."/>
            <person name="Doricent M."/>
            <person name="Dorje P."/>
            <person name="Dorjee K."/>
            <person name="Dupes A."/>
            <person name="Elong R."/>
            <person name="Falk J."/>
            <person name="Farina A."/>
            <person name="Faro S."/>
            <person name="Ferguson D."/>
            <person name="Fisher S."/>
            <person name="Foley C.D."/>
            <person name="Franke A."/>
            <person name="Friedrich D."/>
            <person name="Gadbois L."/>
            <person name="Gearin G."/>
            <person name="Gearin C.R."/>
            <person name="Giannoukos G."/>
            <person name="Goode T."/>
            <person name="Graham J."/>
            <person name="Grandbois E."/>
            <person name="Grewal S."/>
            <person name="Gyaltsen K."/>
            <person name="Hafez N."/>
            <person name="Hagos B."/>
            <person name="Hall J."/>
            <person name="Henson C."/>
            <person name="Hollinger A."/>
            <person name="Honan T."/>
            <person name="Huard M.D."/>
            <person name="Hughes L."/>
            <person name="Hurhula B."/>
            <person name="Husby M.E."/>
            <person name="Kamat A."/>
            <person name="Kanga B."/>
            <person name="Kashin S."/>
            <person name="Khazanovich D."/>
            <person name="Kisner P."/>
            <person name="Lance K."/>
            <person name="Lara M."/>
            <person name="Lee W."/>
            <person name="Lennon N."/>
            <person name="Letendre F."/>
            <person name="LeVine R."/>
            <person name="Lipovsky A."/>
            <person name="Liu X."/>
            <person name="Liu J."/>
            <person name="Liu S."/>
            <person name="Lokyitsang T."/>
            <person name="Lokyitsang Y."/>
            <person name="Lubonja R."/>
            <person name="Lui A."/>
            <person name="MacDonald P."/>
            <person name="Magnisalis V."/>
            <person name="Maru K."/>
            <person name="Matthews C."/>
            <person name="McCusker W."/>
            <person name="McDonough S."/>
            <person name="Mehta T."/>
            <person name="Meldrim J."/>
            <person name="Meneus L."/>
            <person name="Mihai O."/>
            <person name="Mihalev A."/>
            <person name="Mihova T."/>
            <person name="Mittelman R."/>
            <person name="Mlenga V."/>
            <person name="Montmayeur A."/>
            <person name="Mulrain L."/>
            <person name="Navidi A."/>
            <person name="Naylor J."/>
            <person name="Negash T."/>
            <person name="Nguyen T."/>
            <person name="Nguyen N."/>
            <person name="Nicol R."/>
            <person name="Norbu C."/>
            <person name="Norbu N."/>
            <person name="Novod N."/>
            <person name="O'Neill B."/>
            <person name="Osman S."/>
            <person name="Markiewicz E."/>
            <person name="Oyono O.L."/>
            <person name="Patti C."/>
            <person name="Phunkhang P."/>
            <person name="Pierre F."/>
            <person name="Priest M."/>
            <person name="Raghuraman S."/>
            <person name="Rege F."/>
            <person name="Reyes R."/>
            <person name="Rise C."/>
            <person name="Rogov P."/>
            <person name="Ross K."/>
            <person name="Ryan E."/>
            <person name="Settipalli S."/>
            <person name="Shea T."/>
            <person name="Sherpa N."/>
            <person name="Shi L."/>
            <person name="Shih D."/>
            <person name="Sparrow T."/>
            <person name="Spaulding J."/>
            <person name="Stalker J."/>
            <person name="Stange-Thomann N."/>
            <person name="Stavropoulos S."/>
            <person name="Stone C."/>
            <person name="Strader C."/>
            <person name="Tesfaye S."/>
            <person name="Thomson T."/>
            <person name="Thoulutsang Y."/>
            <person name="Thoulutsang D."/>
            <person name="Topham K."/>
            <person name="Topping I."/>
            <person name="Tsamla T."/>
            <person name="Vassiliev H."/>
            <person name="Vo A."/>
            <person name="Wangchuk T."/>
            <person name="Wangdi T."/>
            <person name="Weiand M."/>
            <person name="Wilkinson J."/>
            <person name="Wilson A."/>
            <person name="Yadav S."/>
            <person name="Young G."/>
            <person name="Yu Q."/>
            <person name="Zembek L."/>
            <person name="Zhong D."/>
            <person name="Zimmer A."/>
            <person name="Zwirko Z."/>
            <person name="Jaffe D.B."/>
            <person name="Alvarez P."/>
            <person name="Brockman W."/>
            <person name="Butler J."/>
            <person name="Chin C."/>
            <person name="Gnerre S."/>
            <person name="Grabherr M."/>
            <person name="Kleber M."/>
            <person name="Mauceli E."/>
            <person name="MacCallum I."/>
        </authorList>
    </citation>
    <scope>NUCLEOTIDE SEQUENCE [LARGE SCALE GENOMIC DNA]</scope>
    <source>
        <strain evidence="11">white501</strain>
    </source>
</reference>
<feature type="domain" description="C2H2-type" evidence="9">
    <location>
        <begin position="196"/>
        <end position="223"/>
    </location>
</feature>
<accession>B4QAK3</accession>
<evidence type="ECO:0000256" key="3">
    <source>
        <dbReference type="ARBA" id="ARBA00022737"/>
    </source>
</evidence>
<feature type="compositionally biased region" description="Polar residues" evidence="8">
    <location>
        <begin position="233"/>
        <end position="244"/>
    </location>
</feature>
<dbReference type="PANTHER" id="PTHR24394:SF29">
    <property type="entry name" value="MYONEURIN"/>
    <property type="match status" value="1"/>
</dbReference>
<evidence type="ECO:0000256" key="2">
    <source>
        <dbReference type="ARBA" id="ARBA00022723"/>
    </source>
</evidence>
<evidence type="ECO:0000256" key="4">
    <source>
        <dbReference type="ARBA" id="ARBA00022771"/>
    </source>
</evidence>
<dbReference type="GO" id="GO:0005634">
    <property type="term" value="C:nucleus"/>
    <property type="evidence" value="ECO:0007669"/>
    <property type="project" value="UniProtKB-SubCell"/>
</dbReference>
<dbReference type="Gene3D" id="3.30.160.60">
    <property type="entry name" value="Classic Zinc Finger"/>
    <property type="match status" value="1"/>
</dbReference>
<dbReference type="SMR" id="B4QAK3"/>
<keyword evidence="6" id="KW-0539">Nucleus</keyword>
<dbReference type="EMBL" id="CM000362">
    <property type="protein sequence ID" value="EDX06508.1"/>
    <property type="molecule type" value="Genomic_DNA"/>
</dbReference>
<name>B4QAK3_DROSI</name>
<organism evidence="10 11">
    <name type="scientific">Drosophila simulans</name>
    <name type="common">Fruit fly</name>
    <dbReference type="NCBI Taxonomy" id="7240"/>
    <lineage>
        <taxon>Eukaryota</taxon>
        <taxon>Metazoa</taxon>
        <taxon>Ecdysozoa</taxon>
        <taxon>Arthropoda</taxon>
        <taxon>Hexapoda</taxon>
        <taxon>Insecta</taxon>
        <taxon>Pterygota</taxon>
        <taxon>Neoptera</taxon>
        <taxon>Endopterygota</taxon>
        <taxon>Diptera</taxon>
        <taxon>Brachycera</taxon>
        <taxon>Muscomorpha</taxon>
        <taxon>Ephydroidea</taxon>
        <taxon>Drosophilidae</taxon>
        <taxon>Drosophila</taxon>
        <taxon>Sophophora</taxon>
    </lineage>
</organism>
<feature type="compositionally biased region" description="Polar residues" evidence="8">
    <location>
        <begin position="251"/>
        <end position="264"/>
    </location>
</feature>
<dbReference type="Proteomes" id="UP000000304">
    <property type="component" value="Chromosome 2R"/>
</dbReference>
<proteinExistence type="predicted"/>
<protein>
    <submittedName>
        <fullName evidence="10">GD25975</fullName>
    </submittedName>
</protein>
<dbReference type="HOGENOM" id="CLU_994888_0_0_1"/>
<evidence type="ECO:0000256" key="6">
    <source>
        <dbReference type="ARBA" id="ARBA00023242"/>
    </source>
</evidence>
<dbReference type="Bgee" id="FBgn0197242">
    <property type="expression patterns" value="Expressed in embryo and 3 other cell types or tissues"/>
</dbReference>
<sequence length="280" mass="31948">MLLRDVMQYGATSIAMAPQSANTTVVSTHPVESGLLLADADEAERELELEAMKVDQHDEEHLLDDEGYVIEKIHGDGEQVNQPQEKLYINGMSNIIHTATTMTLQADDCKYACNVCGKTYKIKGSLKRHKNYECGVEPNLKCPHCPHKCKCVLAHVVNFVRHGPKNQLLCQCGRYYNTLSRLMLHQREECQDFKRFQCDFCLKWFKRRSHLNRHKKLHDAELFLEPLSKQKPKTTSGQNLSLDANTDDEVATTNPAATDDASNYPFTSEIKIENEFDEFI</sequence>
<dbReference type="PROSITE" id="PS00028">
    <property type="entry name" value="ZINC_FINGER_C2H2_1"/>
    <property type="match status" value="1"/>
</dbReference>
<comment type="subcellular location">
    <subcellularLocation>
        <location evidence="1">Nucleus</location>
    </subcellularLocation>
</comment>
<evidence type="ECO:0000256" key="5">
    <source>
        <dbReference type="ARBA" id="ARBA00022833"/>
    </source>
</evidence>
<dbReference type="GO" id="GO:0000981">
    <property type="term" value="F:DNA-binding transcription factor activity, RNA polymerase II-specific"/>
    <property type="evidence" value="ECO:0007669"/>
    <property type="project" value="TreeGrafter"/>
</dbReference>
<keyword evidence="5" id="KW-0862">Zinc</keyword>